<evidence type="ECO:0000313" key="1">
    <source>
        <dbReference type="EMBL" id="KRG61954.1"/>
    </source>
</evidence>
<comment type="caution">
    <text evidence="1">The sequence shown here is derived from an EMBL/GenBank/DDBJ whole genome shotgun (WGS) entry which is preliminary data.</text>
</comment>
<accession>A0A0R0C640</accession>
<dbReference type="Pfam" id="PF11855">
    <property type="entry name" value="DUF3375"/>
    <property type="match status" value="1"/>
</dbReference>
<dbReference type="EMBL" id="LDJI01000045">
    <property type="protein sequence ID" value="KRG61954.1"/>
    <property type="molecule type" value="Genomic_DNA"/>
</dbReference>
<dbReference type="OrthoDB" id="138803at2"/>
<dbReference type="InterPro" id="IPR021804">
    <property type="entry name" value="DUF3375"/>
</dbReference>
<proteinExistence type="predicted"/>
<dbReference type="RefSeq" id="WP_057636005.1">
    <property type="nucleotide sequence ID" value="NZ_LDJI01000045.1"/>
</dbReference>
<dbReference type="AlphaFoldDB" id="A0A0R0C640"/>
<gene>
    <name evidence="1" type="ORF">ABB26_17595</name>
</gene>
<name>A0A0R0C640_9GAMM</name>
<dbReference type="STRING" id="405444.ABB26_17595"/>
<organism evidence="1 2">
    <name type="scientific">Stenotrophomonas humi</name>
    <dbReference type="NCBI Taxonomy" id="405444"/>
    <lineage>
        <taxon>Bacteria</taxon>
        <taxon>Pseudomonadati</taxon>
        <taxon>Pseudomonadota</taxon>
        <taxon>Gammaproteobacteria</taxon>
        <taxon>Lysobacterales</taxon>
        <taxon>Lysobacteraceae</taxon>
        <taxon>Stenotrophomonas</taxon>
    </lineage>
</organism>
<protein>
    <recommendedName>
        <fullName evidence="3">DUF3375 domain-containing protein</fullName>
    </recommendedName>
</protein>
<sequence>MKYPQRIAGYQRLREQPLWKLLASDRAPVLIGLLQGLLLEADRRVPGSILAERLQQQLDALNAEELDVELPRTAQAYIAYWLAQGWLERRLPEGASEEEYELSRQAVQAIRFIAGVEHNASLATESRLAMVMHQLSQLAQQTEADPEARLAALRAERERIDAEIAQAASGKVATLDGKRALERTRDVIRLADDLAEDFRRVRDDFEQLNRRFRERIIDDEGARGDVLDRLFNGVDVIGESDAGRSFQGFWDLLNDPQRSAELDAALDTVLNRGFTRKLDRNERNFLRNFTSTLLERGGQVHEVMQHFARSLRGFVQSRGYLEQRRLNQLLKQAQGQALLLRDEVRPTAATGFVLPLSSARVRSIGQWRLHDPRSHQVETSIFMAEAAEISLDSVGDLVAQSEIDVRTLKDNLFMLLGTRPQLSIAQVLRERPARQGLGSVIGYLSIGTRHGMVVRDQLETVEWTGGDGNVRRARVPLVWFLKERRDELV</sequence>
<keyword evidence="2" id="KW-1185">Reference proteome</keyword>
<reference evidence="1 2" key="1">
    <citation type="submission" date="2015-05" db="EMBL/GenBank/DDBJ databases">
        <title>Genome sequencing and analysis of members of genus Stenotrophomonas.</title>
        <authorList>
            <person name="Patil P.P."/>
            <person name="Midha S."/>
            <person name="Patil P.B."/>
        </authorList>
    </citation>
    <scope>NUCLEOTIDE SEQUENCE [LARGE SCALE GENOMIC DNA]</scope>
    <source>
        <strain evidence="1 2">DSM 18929</strain>
    </source>
</reference>
<dbReference type="Proteomes" id="UP000050864">
    <property type="component" value="Unassembled WGS sequence"/>
</dbReference>
<evidence type="ECO:0008006" key="3">
    <source>
        <dbReference type="Google" id="ProtNLM"/>
    </source>
</evidence>
<evidence type="ECO:0000313" key="2">
    <source>
        <dbReference type="Proteomes" id="UP000050864"/>
    </source>
</evidence>
<dbReference type="PATRIC" id="fig|405444.3.peg.3040"/>